<evidence type="ECO:0000256" key="2">
    <source>
        <dbReference type="ARBA" id="ARBA00022553"/>
    </source>
</evidence>
<sequence>MTLNLHRGSLPSSQRRASTPLPALYRSRPGAPGARPVQAEPCHPQLGHSSSCEPKASLPETRDSWSSESSDSSWESLYRVVLLGDPGVGKTSLVNLFAGVQEKDLPEQQRDPDSFDSDFHESGESTDFFEEPPDLPEEDNWFHNYCMQVGNAYVIVYSITDRGSFESASELRIELRRTRQAENIPIILVGNKTDLVRCREVSVEEGRACAVVFDCKFIETSAALQHNVTELFEGVVRQIRLRRDSKEANARRMSLYKRKESLTKKVRRFLDRLVARNNKKVALRVRSKSCHDLSVL</sequence>
<keyword evidence="3 4" id="KW-0547">Nucleotide-binding</keyword>
<dbReference type="PANTHER" id="PTHR45775">
    <property type="entry name" value="RAD, GEM/KIR FAMILY MEMBER 2, ISOFORM C"/>
    <property type="match status" value="1"/>
</dbReference>
<comment type="similarity">
    <text evidence="1 4">Belongs to the small GTPase superfamily. RGK family.</text>
</comment>
<dbReference type="PIRSF" id="PIRSF038017">
    <property type="entry name" value="GTP-binding_GEM"/>
    <property type="match status" value="1"/>
</dbReference>
<evidence type="ECO:0000313" key="7">
    <source>
        <dbReference type="RefSeq" id="XP_015279086.1"/>
    </source>
</evidence>
<evidence type="ECO:0000313" key="6">
    <source>
        <dbReference type="Proteomes" id="UP000694871"/>
    </source>
</evidence>
<proteinExistence type="inferred from homology"/>
<dbReference type="CDD" id="cd04148">
    <property type="entry name" value="RGK"/>
    <property type="match status" value="1"/>
</dbReference>
<dbReference type="PROSITE" id="PS51419">
    <property type="entry name" value="RAB"/>
    <property type="match status" value="1"/>
</dbReference>
<dbReference type="Gene3D" id="3.40.50.300">
    <property type="entry name" value="P-loop containing nucleotide triphosphate hydrolases"/>
    <property type="match status" value="1"/>
</dbReference>
<dbReference type="PROSITE" id="PS51421">
    <property type="entry name" value="RAS"/>
    <property type="match status" value="1"/>
</dbReference>
<accession>A0ABM1KZE9</accession>
<reference evidence="7" key="1">
    <citation type="submission" date="2025-08" db="UniProtKB">
        <authorList>
            <consortium name="RefSeq"/>
        </authorList>
    </citation>
    <scope>IDENTIFICATION</scope>
</reference>
<dbReference type="SUPFAM" id="SSF52540">
    <property type="entry name" value="P-loop containing nucleoside triphosphate hydrolases"/>
    <property type="match status" value="1"/>
</dbReference>
<keyword evidence="2" id="KW-0597">Phosphoprotein</keyword>
<evidence type="ECO:0000256" key="4">
    <source>
        <dbReference type="PIRNR" id="PIRNR038017"/>
    </source>
</evidence>
<evidence type="ECO:0000256" key="5">
    <source>
        <dbReference type="SAM" id="MobiDB-lite"/>
    </source>
</evidence>
<feature type="region of interest" description="Disordered" evidence="5">
    <location>
        <begin position="103"/>
        <end position="132"/>
    </location>
</feature>
<protein>
    <recommendedName>
        <fullName evidence="4">GTP-binding protein</fullName>
    </recommendedName>
</protein>
<dbReference type="InterPro" id="IPR051641">
    <property type="entry name" value="RGK_GTP-binding_reg"/>
</dbReference>
<evidence type="ECO:0000256" key="3">
    <source>
        <dbReference type="ARBA" id="ARBA00022741"/>
    </source>
</evidence>
<keyword evidence="6" id="KW-1185">Reference proteome</keyword>
<dbReference type="RefSeq" id="XP_015279086.1">
    <property type="nucleotide sequence ID" value="XM_015423600.1"/>
</dbReference>
<organism evidence="6 7">
    <name type="scientific">Gekko japonicus</name>
    <name type="common">Schlegel's Japanese gecko</name>
    <dbReference type="NCBI Taxonomy" id="146911"/>
    <lineage>
        <taxon>Eukaryota</taxon>
        <taxon>Metazoa</taxon>
        <taxon>Chordata</taxon>
        <taxon>Craniata</taxon>
        <taxon>Vertebrata</taxon>
        <taxon>Euteleostomi</taxon>
        <taxon>Lepidosauria</taxon>
        <taxon>Squamata</taxon>
        <taxon>Bifurcata</taxon>
        <taxon>Gekkota</taxon>
        <taxon>Gekkonidae</taxon>
        <taxon>Gekkoninae</taxon>
        <taxon>Gekko</taxon>
    </lineage>
</organism>
<dbReference type="InterPro" id="IPR027417">
    <property type="entry name" value="P-loop_NTPase"/>
</dbReference>
<feature type="compositionally biased region" description="Basic and acidic residues" evidence="5">
    <location>
        <begin position="103"/>
        <end position="123"/>
    </location>
</feature>
<dbReference type="InterPro" id="IPR017358">
    <property type="entry name" value="RGK"/>
</dbReference>
<gene>
    <name evidence="7" type="primary">LOC107120829</name>
</gene>
<dbReference type="GeneID" id="107120829"/>
<dbReference type="SMART" id="SM00174">
    <property type="entry name" value="RHO"/>
    <property type="match status" value="1"/>
</dbReference>
<dbReference type="SMART" id="SM00173">
    <property type="entry name" value="RAS"/>
    <property type="match status" value="1"/>
</dbReference>
<name>A0ABM1KZE9_GEKJA</name>
<dbReference type="Proteomes" id="UP000694871">
    <property type="component" value="Unplaced"/>
</dbReference>
<dbReference type="InterPro" id="IPR001806">
    <property type="entry name" value="Small_GTPase"/>
</dbReference>
<keyword evidence="4" id="KW-0112">Calmodulin-binding</keyword>
<dbReference type="Pfam" id="PF00071">
    <property type="entry name" value="Ras"/>
    <property type="match status" value="1"/>
</dbReference>
<keyword evidence="4" id="KW-0342">GTP-binding</keyword>
<feature type="region of interest" description="Disordered" evidence="5">
    <location>
        <begin position="1"/>
        <end position="70"/>
    </location>
</feature>
<comment type="subunit">
    <text evidence="4">Interacts with Calmodulin.</text>
</comment>
<dbReference type="PRINTS" id="PR00449">
    <property type="entry name" value="RASTRNSFRMNG"/>
</dbReference>
<dbReference type="PANTHER" id="PTHR45775:SF2">
    <property type="entry name" value="GTP-BINDING PROTEIN REM 1"/>
    <property type="match status" value="1"/>
</dbReference>
<evidence type="ECO:0000256" key="1">
    <source>
        <dbReference type="ARBA" id="ARBA00008846"/>
    </source>
</evidence>
<dbReference type="SMART" id="SM00175">
    <property type="entry name" value="RAB"/>
    <property type="match status" value="1"/>
</dbReference>